<evidence type="ECO:0000256" key="1">
    <source>
        <dbReference type="SAM" id="Phobius"/>
    </source>
</evidence>
<feature type="transmembrane region" description="Helical" evidence="1">
    <location>
        <begin position="29"/>
        <end position="50"/>
    </location>
</feature>
<sequence length="359" mass="40701">MVAMSSSSARKQNISGATARKRSAYIIDAVQILWGLQFITGALVMFHGMFVNDGGRKYVPIEPSRIPEGYMTGSSCEKAYVNVYASNLDEEHALLYCSDDDMNNLRLWLPGDYDTHICSTSNLLFANSLTGFPQAWLLPMIPFLLQLLVALLNKTSLELILRRGLFKFVLMNIRGCILYLGFDFLQKAWHANRHGETTNLVETDCWYQDFLRPHQRDRVCYGQRFDFSDHVVLFYAQILPVLMLELLVWIKQPPVSSASASSQRLNNSPDKVGLEMSIFQRYLVPALIVGSVVYLHMITYLNIHKTAAYYHTGPEMMVGYAISLCVQLPIGYLVCHRDWGAMRQYVGLSAITANNKQIS</sequence>
<gene>
    <name evidence="2" type="ORF">ASEP1449_LOCUS16268</name>
</gene>
<keyword evidence="1" id="KW-0812">Transmembrane</keyword>
<evidence type="ECO:0000313" key="2">
    <source>
        <dbReference type="EMBL" id="CAD9824434.1"/>
    </source>
</evidence>
<feature type="transmembrane region" description="Helical" evidence="1">
    <location>
        <begin position="135"/>
        <end position="152"/>
    </location>
</feature>
<dbReference type="EMBL" id="HBHQ01024139">
    <property type="protein sequence ID" value="CAD9824434.1"/>
    <property type="molecule type" value="Transcribed_RNA"/>
</dbReference>
<protein>
    <submittedName>
        <fullName evidence="2">Uncharacterized protein</fullName>
    </submittedName>
</protein>
<keyword evidence="1" id="KW-1133">Transmembrane helix</keyword>
<feature type="transmembrane region" description="Helical" evidence="1">
    <location>
        <begin position="282"/>
        <end position="304"/>
    </location>
</feature>
<feature type="transmembrane region" description="Helical" evidence="1">
    <location>
        <begin position="316"/>
        <end position="335"/>
    </location>
</feature>
<dbReference type="AlphaFoldDB" id="A0A7S2XSI2"/>
<reference evidence="2" key="1">
    <citation type="submission" date="2021-01" db="EMBL/GenBank/DDBJ databases">
        <authorList>
            <person name="Corre E."/>
            <person name="Pelletier E."/>
            <person name="Niang G."/>
            <person name="Scheremetjew M."/>
            <person name="Finn R."/>
            <person name="Kale V."/>
            <person name="Holt S."/>
            <person name="Cochrane G."/>
            <person name="Meng A."/>
            <person name="Brown T."/>
            <person name="Cohen L."/>
        </authorList>
    </citation>
    <scope>NUCLEOTIDE SEQUENCE</scope>
    <source>
        <strain evidence="2">CCMP2084</strain>
    </source>
</reference>
<organism evidence="2">
    <name type="scientific">Attheya septentrionalis</name>
    <dbReference type="NCBI Taxonomy" id="420275"/>
    <lineage>
        <taxon>Eukaryota</taxon>
        <taxon>Sar</taxon>
        <taxon>Stramenopiles</taxon>
        <taxon>Ochrophyta</taxon>
        <taxon>Bacillariophyta</taxon>
        <taxon>Coscinodiscophyceae</taxon>
        <taxon>Chaetocerotophycidae</taxon>
        <taxon>Chaetocerotales</taxon>
        <taxon>Attheyaceae</taxon>
        <taxon>Attheya</taxon>
    </lineage>
</organism>
<keyword evidence="1" id="KW-0472">Membrane</keyword>
<feature type="transmembrane region" description="Helical" evidence="1">
    <location>
        <begin position="164"/>
        <end position="182"/>
    </location>
</feature>
<accession>A0A7S2XSI2</accession>
<feature type="transmembrane region" description="Helical" evidence="1">
    <location>
        <begin position="232"/>
        <end position="250"/>
    </location>
</feature>
<proteinExistence type="predicted"/>
<name>A0A7S2XSI2_9STRA</name>